<keyword evidence="3" id="KW-1185">Reference proteome</keyword>
<dbReference type="Gene3D" id="3.30.200.180">
    <property type="match status" value="1"/>
</dbReference>
<feature type="domain" description="D-alanyl-D-alanine carboxypeptidase-like core" evidence="1">
    <location>
        <begin position="97"/>
        <end position="211"/>
    </location>
</feature>
<name>A0ABW0LQX6_9BACI</name>
<dbReference type="Proteomes" id="UP001596147">
    <property type="component" value="Unassembled WGS sequence"/>
</dbReference>
<gene>
    <name evidence="2" type="ORF">ACFPM4_19875</name>
</gene>
<dbReference type="EMBL" id="JBHSMC010000045">
    <property type="protein sequence ID" value="MFC5466988.1"/>
    <property type="molecule type" value="Genomic_DNA"/>
</dbReference>
<evidence type="ECO:0000313" key="3">
    <source>
        <dbReference type="Proteomes" id="UP001596147"/>
    </source>
</evidence>
<keyword evidence="2" id="KW-0645">Protease</keyword>
<sequence length="283" mass="32403">MKKWGFLFVIVACVVIALSNITPKFKEDLNIKIIEDKVAFEQTKVIEVHKEQIYQGNLVLVNPEHPVHEDSMKTDIVNVYEQPHLYSGFGLIDSSILMSEELIQSFSQMIMGAKEDGVSNFIINSGFRGFAEQDQLYQQMGADFALPAGYSEHNLGLSLDVGSTTTKMEWAEEGKWIEKNAWKYGFILRYPKNKTHITGIEYEPWHIRYVGLPHSAIMQNEDMVLEEYLEYLKDKKQLTVTVNGTKYNIRYYPITKSTTIQVPINDEYQISGNNIDGIIVTSN</sequence>
<dbReference type="InterPro" id="IPR009045">
    <property type="entry name" value="Zn_M74/Hedgehog-like"/>
</dbReference>
<dbReference type="InterPro" id="IPR003709">
    <property type="entry name" value="VanY-like_core_dom"/>
</dbReference>
<comment type="caution">
    <text evidence="2">The sequence shown here is derived from an EMBL/GenBank/DDBJ whole genome shotgun (WGS) entry which is preliminary data.</text>
</comment>
<dbReference type="Gene3D" id="3.30.1380.10">
    <property type="match status" value="1"/>
</dbReference>
<dbReference type="InterPro" id="IPR058193">
    <property type="entry name" value="VanY/YodJ_core_dom"/>
</dbReference>
<dbReference type="RefSeq" id="WP_382355746.1">
    <property type="nucleotide sequence ID" value="NZ_JBHSMC010000045.1"/>
</dbReference>
<dbReference type="SUPFAM" id="SSF55166">
    <property type="entry name" value="Hedgehog/DD-peptidase"/>
    <property type="match status" value="1"/>
</dbReference>
<reference evidence="3" key="1">
    <citation type="journal article" date="2019" name="Int. J. Syst. Evol. Microbiol.">
        <title>The Global Catalogue of Microorganisms (GCM) 10K type strain sequencing project: providing services to taxonomists for standard genome sequencing and annotation.</title>
        <authorList>
            <consortium name="The Broad Institute Genomics Platform"/>
            <consortium name="The Broad Institute Genome Sequencing Center for Infectious Disease"/>
            <person name="Wu L."/>
            <person name="Ma J."/>
        </authorList>
    </citation>
    <scope>NUCLEOTIDE SEQUENCE [LARGE SCALE GENOMIC DNA]</scope>
    <source>
        <strain evidence="3">CGMCC 1.12237</strain>
    </source>
</reference>
<protein>
    <submittedName>
        <fullName evidence="2">D-alanyl-D-alanine carboxypeptidase family protein</fullName>
    </submittedName>
</protein>
<dbReference type="CDD" id="cd14852">
    <property type="entry name" value="LD-carboxypeptidase"/>
    <property type="match status" value="1"/>
</dbReference>
<keyword evidence="2" id="KW-0378">Hydrolase</keyword>
<evidence type="ECO:0000313" key="2">
    <source>
        <dbReference type="EMBL" id="MFC5466988.1"/>
    </source>
</evidence>
<evidence type="ECO:0000259" key="1">
    <source>
        <dbReference type="Pfam" id="PF02557"/>
    </source>
</evidence>
<accession>A0ABW0LQX6</accession>
<keyword evidence="2" id="KW-0121">Carboxypeptidase</keyword>
<dbReference type="PANTHER" id="PTHR34385:SF1">
    <property type="entry name" value="PEPTIDOGLYCAN L-ALANYL-D-GLUTAMATE ENDOPEPTIDASE CWLK"/>
    <property type="match status" value="1"/>
</dbReference>
<dbReference type="PANTHER" id="PTHR34385">
    <property type="entry name" value="D-ALANYL-D-ALANINE CARBOXYPEPTIDASE"/>
    <property type="match status" value="1"/>
</dbReference>
<proteinExistence type="predicted"/>
<organism evidence="2 3">
    <name type="scientific">Lederbergia graminis</name>
    <dbReference type="NCBI Taxonomy" id="735518"/>
    <lineage>
        <taxon>Bacteria</taxon>
        <taxon>Bacillati</taxon>
        <taxon>Bacillota</taxon>
        <taxon>Bacilli</taxon>
        <taxon>Bacillales</taxon>
        <taxon>Bacillaceae</taxon>
        <taxon>Lederbergia</taxon>
    </lineage>
</organism>
<dbReference type="GO" id="GO:0004180">
    <property type="term" value="F:carboxypeptidase activity"/>
    <property type="evidence" value="ECO:0007669"/>
    <property type="project" value="UniProtKB-KW"/>
</dbReference>
<dbReference type="Pfam" id="PF02557">
    <property type="entry name" value="VanY"/>
    <property type="match status" value="1"/>
</dbReference>
<dbReference type="InterPro" id="IPR052179">
    <property type="entry name" value="DD-CPase-like"/>
</dbReference>